<dbReference type="InterPro" id="IPR003787">
    <property type="entry name" value="Sulphur_relay_DsrE/F-like"/>
</dbReference>
<protein>
    <submittedName>
        <fullName evidence="1">DsrE family protein</fullName>
    </submittedName>
</protein>
<dbReference type="Gene3D" id="3.40.1260.10">
    <property type="entry name" value="DsrEFH-like"/>
    <property type="match status" value="1"/>
</dbReference>
<dbReference type="KEGG" id="omr:OXIME_001179"/>
<dbReference type="Pfam" id="PF02635">
    <property type="entry name" value="DsrE"/>
    <property type="match status" value="1"/>
</dbReference>
<dbReference type="GeneID" id="95967916"/>
<name>A0AAX4NGL1_9ARCH</name>
<evidence type="ECO:0000313" key="2">
    <source>
        <dbReference type="Proteomes" id="UP001451606"/>
    </source>
</evidence>
<dbReference type="RefSeq" id="WP_393970934.1">
    <property type="nucleotide sequence ID" value="NZ_CP133772.1"/>
</dbReference>
<gene>
    <name evidence="1" type="ORF">OXIME_001179</name>
</gene>
<dbReference type="EMBL" id="CP133772">
    <property type="protein sequence ID" value="WYY00600.1"/>
    <property type="molecule type" value="Genomic_DNA"/>
</dbReference>
<dbReference type="AlphaFoldDB" id="A0AAX4NGL1"/>
<dbReference type="InterPro" id="IPR027396">
    <property type="entry name" value="DsrEFH-like"/>
</dbReference>
<keyword evidence="2" id="KW-1185">Reference proteome</keyword>
<proteinExistence type="predicted"/>
<accession>A0AAX4NGL1</accession>
<dbReference type="PANTHER" id="PTHR37691:SF1">
    <property type="entry name" value="BLR3518 PROTEIN"/>
    <property type="match status" value="1"/>
</dbReference>
<dbReference type="Proteomes" id="UP001451606">
    <property type="component" value="Chromosome"/>
</dbReference>
<dbReference type="PANTHER" id="PTHR37691">
    <property type="entry name" value="BLR3518 PROTEIN"/>
    <property type="match status" value="1"/>
</dbReference>
<reference evidence="1 2" key="1">
    <citation type="submission" date="2023-09" db="EMBL/GenBank/DDBJ databases">
        <authorList>
            <person name="Golyshina O.V."/>
            <person name="Lunev E.A."/>
            <person name="Bargiela R."/>
            <person name="Gaines M.C."/>
            <person name="Daum B."/>
            <person name="Bale N.J."/>
            <person name="Koenen M."/>
            <person name="Sinninghe Damst J.S."/>
            <person name="Yakimov M."/>
            <person name="Golyshin P.N."/>
        </authorList>
    </citation>
    <scope>NUCLEOTIDE SEQUENCE [LARGE SCALE GENOMIC DNA]</scope>
    <source>
        <strain evidence="1 2">M1</strain>
    </source>
</reference>
<sequence>MENAKSALKSIKNLREDLPLEEIEVVLHQEAIDIALSNGEYSNLVLDLMTRDIGFAVCYNSMKARDLKSTDLIDGIKIVDAGVGEIIKLQKDGWAYLKL</sequence>
<organism evidence="1 2">
    <name type="scientific">Oxyplasma meridianum</name>
    <dbReference type="NCBI Taxonomy" id="3073602"/>
    <lineage>
        <taxon>Archaea</taxon>
        <taxon>Methanobacteriati</taxon>
        <taxon>Thermoplasmatota</taxon>
        <taxon>Thermoplasmata</taxon>
        <taxon>Thermoplasmatales</taxon>
        <taxon>Thermoplasmataceae</taxon>
        <taxon>Oxyplasma</taxon>
    </lineage>
</organism>
<dbReference type="SUPFAM" id="SSF75169">
    <property type="entry name" value="DsrEFH-like"/>
    <property type="match status" value="1"/>
</dbReference>
<evidence type="ECO:0000313" key="1">
    <source>
        <dbReference type="EMBL" id="WYY00600.1"/>
    </source>
</evidence>